<comment type="similarity">
    <text evidence="3 7">Belongs to the flagella basal body rod proteins family.</text>
</comment>
<sequence>MSSGFLGIEIAKSALFANQQAQQTVAHNVANANTDGYSRQRVILESTYTPYGMGSKWQIGTGVKVADVDRIRDEFTDRQYRNENASLGEWDIQSNILKQVEAVFNEPSDIGISSVLNEFWESLETLSQDASSQEARETVKEQGVTLANTINHAAAQLYEMVSDINYRISIQVDEVNSIGSQIAQLNLQIQQAQADGTSAADLKDKRDLLLDQLSQIVQFESYEDENGIFSVNIGGAILVKGPESAHLEFDTSTSNGKIKWKEYGSDARILKGELKGLFELRDNKVNSYIEQLKTFTSTFAEKFNEIHRTGYNLDGETNVDFFKYDTGILSVNQDIVDDPSKIAAAKTKEGIPSDNEIALELANFRSKVFTIGDRNCTIDDYYGSLVAKIGVDSQEATRMADSQLFMVSQLNERRQMTSGVSLDEEMTKMIQYLHGYNAASRVVTTIDEMLDTVINRMGV</sequence>
<evidence type="ECO:0000256" key="7">
    <source>
        <dbReference type="RuleBase" id="RU362065"/>
    </source>
</evidence>
<keyword evidence="11" id="KW-0966">Cell projection</keyword>
<dbReference type="GO" id="GO:0044780">
    <property type="term" value="P:bacterial-type flagellum assembly"/>
    <property type="evidence" value="ECO:0007669"/>
    <property type="project" value="InterPro"/>
</dbReference>
<evidence type="ECO:0000259" key="10">
    <source>
        <dbReference type="Pfam" id="PF22638"/>
    </source>
</evidence>
<accession>A0A0U9HD02</accession>
<dbReference type="PANTHER" id="PTHR30033:SF1">
    <property type="entry name" value="FLAGELLAR HOOK-ASSOCIATED PROTEIN 1"/>
    <property type="match status" value="1"/>
</dbReference>
<dbReference type="GO" id="GO:0005198">
    <property type="term" value="F:structural molecule activity"/>
    <property type="evidence" value="ECO:0007669"/>
    <property type="project" value="UniProtKB-UniRule"/>
</dbReference>
<evidence type="ECO:0000256" key="4">
    <source>
        <dbReference type="ARBA" id="ARBA00016244"/>
    </source>
</evidence>
<evidence type="ECO:0000259" key="8">
    <source>
        <dbReference type="Pfam" id="PF00460"/>
    </source>
</evidence>
<dbReference type="GO" id="GO:0005576">
    <property type="term" value="C:extracellular region"/>
    <property type="evidence" value="ECO:0007669"/>
    <property type="project" value="UniProtKB-SubCell"/>
</dbReference>
<keyword evidence="12" id="KW-1185">Reference proteome</keyword>
<evidence type="ECO:0000256" key="6">
    <source>
        <dbReference type="ARBA" id="ARBA00023143"/>
    </source>
</evidence>
<gene>
    <name evidence="7" type="primary">flgK</name>
    <name evidence="11" type="ORF">TSYNT_5200</name>
</gene>
<evidence type="ECO:0000259" key="9">
    <source>
        <dbReference type="Pfam" id="PF06429"/>
    </source>
</evidence>
<dbReference type="InterPro" id="IPR053927">
    <property type="entry name" value="FlgK_helical"/>
</dbReference>
<dbReference type="PANTHER" id="PTHR30033">
    <property type="entry name" value="FLAGELLAR HOOK-ASSOCIATED PROTEIN 1"/>
    <property type="match status" value="1"/>
</dbReference>
<dbReference type="Pfam" id="PF06429">
    <property type="entry name" value="Flg_bbr_C"/>
    <property type="match status" value="1"/>
</dbReference>
<reference evidence="11" key="1">
    <citation type="journal article" date="2016" name="Genome Announc.">
        <title>Draft Genome Sequence of the Syntrophic Lactate-Degrading Bacterium Tepidanaerobacter syntrophicus JLT.</title>
        <authorList>
            <person name="Matsuura N."/>
            <person name="Ohashi A."/>
            <person name="Tourlousse D.M."/>
            <person name="Sekiguchi Y."/>
        </authorList>
    </citation>
    <scope>NUCLEOTIDE SEQUENCE [LARGE SCALE GENOMIC DNA]</scope>
    <source>
        <strain evidence="11">JL</strain>
    </source>
</reference>
<comment type="subcellular location">
    <subcellularLocation>
        <location evidence="1 7">Bacterial flagellum</location>
    </subcellularLocation>
    <subcellularLocation>
        <location evidence="2 7">Secreted</location>
    </subcellularLocation>
</comment>
<dbReference type="EMBL" id="DF976999">
    <property type="protein sequence ID" value="GAQ24374.1"/>
    <property type="molecule type" value="Genomic_DNA"/>
</dbReference>
<dbReference type="AlphaFoldDB" id="A0A0U9HD02"/>
<keyword evidence="11" id="KW-0282">Flagellum</keyword>
<evidence type="ECO:0000256" key="2">
    <source>
        <dbReference type="ARBA" id="ARBA00004613"/>
    </source>
</evidence>
<feature type="domain" description="Flagellar basal body rod protein N-terminal" evidence="8">
    <location>
        <begin position="8"/>
        <end position="37"/>
    </location>
</feature>
<dbReference type="NCBIfam" id="TIGR02492">
    <property type="entry name" value="flgK_ends"/>
    <property type="match status" value="1"/>
</dbReference>
<evidence type="ECO:0000313" key="11">
    <source>
        <dbReference type="EMBL" id="GAQ24374.1"/>
    </source>
</evidence>
<feature type="domain" description="Flagellar basal-body/hook protein C-terminal" evidence="9">
    <location>
        <begin position="417"/>
        <end position="455"/>
    </location>
</feature>
<protein>
    <recommendedName>
        <fullName evidence="4 7">Flagellar hook-associated protein 1</fullName>
        <shortName evidence="7">HAP1</shortName>
    </recommendedName>
</protein>
<evidence type="ECO:0000256" key="3">
    <source>
        <dbReference type="ARBA" id="ARBA00009677"/>
    </source>
</evidence>
<evidence type="ECO:0000256" key="5">
    <source>
        <dbReference type="ARBA" id="ARBA00022525"/>
    </source>
</evidence>
<name>A0A0U9HD02_9FIRM</name>
<dbReference type="STRING" id="224999.GCA_001485475_00356"/>
<dbReference type="GO" id="GO:0009424">
    <property type="term" value="C:bacterial-type flagellum hook"/>
    <property type="evidence" value="ECO:0007669"/>
    <property type="project" value="UniProtKB-UniRule"/>
</dbReference>
<dbReference type="Pfam" id="PF00460">
    <property type="entry name" value="Flg_bb_rod"/>
    <property type="match status" value="1"/>
</dbReference>
<dbReference type="InterPro" id="IPR001444">
    <property type="entry name" value="Flag_bb_rod_N"/>
</dbReference>
<dbReference type="SUPFAM" id="SSF64518">
    <property type="entry name" value="Phase 1 flagellin"/>
    <property type="match status" value="1"/>
</dbReference>
<proteinExistence type="inferred from homology"/>
<dbReference type="InterPro" id="IPR002371">
    <property type="entry name" value="FlgK"/>
</dbReference>
<keyword evidence="6 7" id="KW-0975">Bacterial flagellum</keyword>
<keyword evidence="11" id="KW-0969">Cilium</keyword>
<dbReference type="InterPro" id="IPR010930">
    <property type="entry name" value="Flg_bb/hook_C_dom"/>
</dbReference>
<feature type="domain" description="Flagellar hook-associated protein FlgK helical" evidence="10">
    <location>
        <begin position="97"/>
        <end position="322"/>
    </location>
</feature>
<dbReference type="Pfam" id="PF22638">
    <property type="entry name" value="FlgK_D1"/>
    <property type="match status" value="1"/>
</dbReference>
<evidence type="ECO:0000256" key="1">
    <source>
        <dbReference type="ARBA" id="ARBA00004365"/>
    </source>
</evidence>
<keyword evidence="5 7" id="KW-0964">Secreted</keyword>
<dbReference type="RefSeq" id="WP_059031448.1">
    <property type="nucleotide sequence ID" value="NZ_BSDN01000001.1"/>
</dbReference>
<dbReference type="Proteomes" id="UP000062160">
    <property type="component" value="Unassembled WGS sequence"/>
</dbReference>
<evidence type="ECO:0000313" key="12">
    <source>
        <dbReference type="Proteomes" id="UP000062160"/>
    </source>
</evidence>
<organism evidence="11">
    <name type="scientific">Tepidanaerobacter syntrophicus</name>
    <dbReference type="NCBI Taxonomy" id="224999"/>
    <lineage>
        <taxon>Bacteria</taxon>
        <taxon>Bacillati</taxon>
        <taxon>Bacillota</taxon>
        <taxon>Clostridia</taxon>
        <taxon>Thermosediminibacterales</taxon>
        <taxon>Tepidanaerobacteraceae</taxon>
        <taxon>Tepidanaerobacter</taxon>
    </lineage>
</organism>
<dbReference type="OrthoDB" id="9802553at2"/>
<dbReference type="PRINTS" id="PR01005">
    <property type="entry name" value="FLGHOOKAP1"/>
</dbReference>